<accession>A0A0M2GVJ2</accession>
<feature type="compositionally biased region" description="Low complexity" evidence="1">
    <location>
        <begin position="301"/>
        <end position="312"/>
    </location>
</feature>
<dbReference type="RefSeq" id="WP_045277179.1">
    <property type="nucleotide sequence ID" value="NZ_BAAAUP010000002.1"/>
</dbReference>
<dbReference type="PATRIC" id="fig|92835.4.peg.3325"/>
<reference evidence="3 4" key="1">
    <citation type="submission" date="2015-02" db="EMBL/GenBank/DDBJ databases">
        <title>Draft genome sequences of ten Microbacterium spp. with emphasis on heavy metal contaminated environments.</title>
        <authorList>
            <person name="Corretto E."/>
        </authorList>
    </citation>
    <scope>NUCLEOTIDE SEQUENCE [LARGE SCALE GENOMIC DNA]</scope>
    <source>
        <strain evidence="3 4">DSM 12510</strain>
    </source>
</reference>
<gene>
    <name evidence="3" type="ORF">RS81_03294</name>
</gene>
<feature type="compositionally biased region" description="Low complexity" evidence="1">
    <location>
        <begin position="275"/>
        <end position="288"/>
    </location>
</feature>
<feature type="region of interest" description="Disordered" evidence="1">
    <location>
        <begin position="275"/>
        <end position="349"/>
    </location>
</feature>
<proteinExistence type="predicted"/>
<evidence type="ECO:0000259" key="2">
    <source>
        <dbReference type="Pfam" id="PF04389"/>
    </source>
</evidence>
<organism evidence="3 4">
    <name type="scientific">Microbacterium terrae</name>
    <dbReference type="NCBI Taxonomy" id="69369"/>
    <lineage>
        <taxon>Bacteria</taxon>
        <taxon>Bacillati</taxon>
        <taxon>Actinomycetota</taxon>
        <taxon>Actinomycetes</taxon>
        <taxon>Micrococcales</taxon>
        <taxon>Microbacteriaceae</taxon>
        <taxon>Microbacterium</taxon>
    </lineage>
</organism>
<dbReference type="STRING" id="92835.RS81_03294"/>
<evidence type="ECO:0000256" key="1">
    <source>
        <dbReference type="SAM" id="MobiDB-lite"/>
    </source>
</evidence>
<dbReference type="Gene3D" id="3.40.630.10">
    <property type="entry name" value="Zn peptidases"/>
    <property type="match status" value="1"/>
</dbReference>
<sequence>MTISVNSGQWIKSMLDGDEPIIATMTSDVDIDMHDFENVESGGVAFNVVAEIPGTDPDAQAMLIAAHYDAFYRSALDNTGAAAQLMTIAKAMMRSGTRFERSVIFLASCGEEYGYADTEYSYLAGAWWAATVTHASTAADPHERWTGPDGRLGLFLNLEESPQIGAPLTAAATPDLMPWIVSLGQEWDGALLPNGFVKHEPYSVWQDGATFTFAGISTVVTVAEQEDYQANQNHTTADDVALIDYAYLDNLVKFYGRVLVSASTGIAPHDLSPGRAAGLPRARSAAGRARSRPFDRDDADGCLGSLSGSDSGVRAAKGRHPPGALVRGESPIERDPVALASEPLRDRCV</sequence>
<dbReference type="OrthoDB" id="7055905at2"/>
<keyword evidence="4" id="KW-1185">Reference proteome</keyword>
<dbReference type="Pfam" id="PF04389">
    <property type="entry name" value="Peptidase_M28"/>
    <property type="match status" value="1"/>
</dbReference>
<dbReference type="InterPro" id="IPR007484">
    <property type="entry name" value="Peptidase_M28"/>
</dbReference>
<protein>
    <submittedName>
        <fullName evidence="3">Peptidase family M28</fullName>
    </submittedName>
</protein>
<evidence type="ECO:0000313" key="4">
    <source>
        <dbReference type="Proteomes" id="UP000033956"/>
    </source>
</evidence>
<dbReference type="EMBL" id="JYIZ01000057">
    <property type="protein sequence ID" value="KJL37537.1"/>
    <property type="molecule type" value="Genomic_DNA"/>
</dbReference>
<dbReference type="SUPFAM" id="SSF53187">
    <property type="entry name" value="Zn-dependent exopeptidases"/>
    <property type="match status" value="1"/>
</dbReference>
<evidence type="ECO:0000313" key="3">
    <source>
        <dbReference type="EMBL" id="KJL37537.1"/>
    </source>
</evidence>
<comment type="caution">
    <text evidence="3">The sequence shown here is derived from an EMBL/GenBank/DDBJ whole genome shotgun (WGS) entry which is preliminary data.</text>
</comment>
<feature type="domain" description="Peptidase M28" evidence="2">
    <location>
        <begin position="47"/>
        <end position="251"/>
    </location>
</feature>
<dbReference type="Proteomes" id="UP000033956">
    <property type="component" value="Unassembled WGS sequence"/>
</dbReference>
<dbReference type="AlphaFoldDB" id="A0A0M2GVJ2"/>
<name>A0A0M2GVJ2_9MICO</name>